<organism evidence="2 3">
    <name type="scientific">Brassica carinata</name>
    <name type="common">Ethiopian mustard</name>
    <name type="synonym">Abyssinian cabbage</name>
    <dbReference type="NCBI Taxonomy" id="52824"/>
    <lineage>
        <taxon>Eukaryota</taxon>
        <taxon>Viridiplantae</taxon>
        <taxon>Streptophyta</taxon>
        <taxon>Embryophyta</taxon>
        <taxon>Tracheophyta</taxon>
        <taxon>Spermatophyta</taxon>
        <taxon>Magnoliopsida</taxon>
        <taxon>eudicotyledons</taxon>
        <taxon>Gunneridae</taxon>
        <taxon>Pentapetalae</taxon>
        <taxon>rosids</taxon>
        <taxon>malvids</taxon>
        <taxon>Brassicales</taxon>
        <taxon>Brassicaceae</taxon>
        <taxon>Brassiceae</taxon>
        <taxon>Brassica</taxon>
    </lineage>
</organism>
<keyword evidence="3" id="KW-1185">Reference proteome</keyword>
<dbReference type="Proteomes" id="UP000886595">
    <property type="component" value="Unassembled WGS sequence"/>
</dbReference>
<feature type="compositionally biased region" description="Basic and acidic residues" evidence="1">
    <location>
        <begin position="122"/>
        <end position="134"/>
    </location>
</feature>
<evidence type="ECO:0000256" key="1">
    <source>
        <dbReference type="SAM" id="MobiDB-lite"/>
    </source>
</evidence>
<evidence type="ECO:0000313" key="2">
    <source>
        <dbReference type="EMBL" id="KAG2257273.1"/>
    </source>
</evidence>
<protein>
    <submittedName>
        <fullName evidence="2">Uncharacterized protein</fullName>
    </submittedName>
</protein>
<gene>
    <name evidence="2" type="ORF">Bca52824_076567</name>
</gene>
<feature type="region of interest" description="Disordered" evidence="1">
    <location>
        <begin position="69"/>
        <end position="191"/>
    </location>
</feature>
<dbReference type="AlphaFoldDB" id="A0A8X7PUI5"/>
<evidence type="ECO:0000313" key="3">
    <source>
        <dbReference type="Proteomes" id="UP000886595"/>
    </source>
</evidence>
<reference evidence="2 3" key="1">
    <citation type="submission" date="2020-02" db="EMBL/GenBank/DDBJ databases">
        <authorList>
            <person name="Ma Q."/>
            <person name="Huang Y."/>
            <person name="Song X."/>
            <person name="Pei D."/>
        </authorList>
    </citation>
    <scope>NUCLEOTIDE SEQUENCE [LARGE SCALE GENOMIC DNA]</scope>
    <source>
        <strain evidence="2">Sxm20200214</strain>
        <tissue evidence="2">Leaf</tissue>
    </source>
</reference>
<accession>A0A8X7PUI5</accession>
<proteinExistence type="predicted"/>
<comment type="caution">
    <text evidence="2">The sequence shown here is derived from an EMBL/GenBank/DDBJ whole genome shotgun (WGS) entry which is preliminary data.</text>
</comment>
<sequence>MICVREGEIAEISPDFKEIAGEKRGVAEEEERNGEEEGLVVIKPGRLQLSSYPATTLVDKPSFFTPKYRTKGKAVVDEEGEDEAAQAIPDDSQPHRLLPSDSSQYKLQELPPNATSPATTLERSEHKDKQRHATQDLAAISRIRPCRCQKDDVVHRDNSPSSSGSGSSGTQGKKEVQETQRCRNIRAGGEE</sequence>
<dbReference type="EMBL" id="JAAMPC010000015">
    <property type="protein sequence ID" value="KAG2257273.1"/>
    <property type="molecule type" value="Genomic_DNA"/>
</dbReference>
<name>A0A8X7PUI5_BRACI</name>
<feature type="compositionally biased region" description="Basic and acidic residues" evidence="1">
    <location>
        <begin position="148"/>
        <end position="158"/>
    </location>
</feature>
<feature type="compositionally biased region" description="Basic and acidic residues" evidence="1">
    <location>
        <begin position="172"/>
        <end position="181"/>
    </location>
</feature>